<dbReference type="GO" id="GO:0016787">
    <property type="term" value="F:hydrolase activity"/>
    <property type="evidence" value="ECO:0007669"/>
    <property type="project" value="UniProtKB-UniRule"/>
</dbReference>
<dbReference type="AlphaFoldDB" id="A0A4Y7ILM7"/>
<reference evidence="8 9" key="1">
    <citation type="journal article" date="2018" name="Science">
        <title>The opium poppy genome and morphinan production.</title>
        <authorList>
            <person name="Guo L."/>
            <person name="Winzer T."/>
            <person name="Yang X."/>
            <person name="Li Y."/>
            <person name="Ning Z."/>
            <person name="He Z."/>
            <person name="Teodor R."/>
            <person name="Lu Y."/>
            <person name="Bowser T.A."/>
            <person name="Graham I.A."/>
            <person name="Ye K."/>
        </authorList>
    </citation>
    <scope>NUCLEOTIDE SEQUENCE [LARGE SCALE GENOMIC DNA]</scope>
    <source>
        <strain evidence="9">cv. HN1</strain>
        <tissue evidence="8">Leaves</tissue>
    </source>
</reference>
<dbReference type="InterPro" id="IPR002641">
    <property type="entry name" value="PNPLA_dom"/>
</dbReference>
<evidence type="ECO:0000256" key="5">
    <source>
        <dbReference type="PROSITE-ProRule" id="PRU01161"/>
    </source>
</evidence>
<evidence type="ECO:0000256" key="4">
    <source>
        <dbReference type="ARBA" id="ARBA00023098"/>
    </source>
</evidence>
<protein>
    <recommendedName>
        <fullName evidence="6">Patatin</fullName>
        <ecNumber evidence="6">3.1.1.-</ecNumber>
    </recommendedName>
</protein>
<proteinExistence type="inferred from homology"/>
<evidence type="ECO:0000313" key="9">
    <source>
        <dbReference type="Proteomes" id="UP000316621"/>
    </source>
</evidence>
<dbReference type="Pfam" id="PF01734">
    <property type="entry name" value="Patatin"/>
    <property type="match status" value="2"/>
</dbReference>
<gene>
    <name evidence="8" type="ORF">C5167_041340</name>
</gene>
<evidence type="ECO:0000313" key="8">
    <source>
        <dbReference type="EMBL" id="RZC48365.1"/>
    </source>
</evidence>
<dbReference type="PANTHER" id="PTHR32241:SF12">
    <property type="entry name" value="OS03G0784100 PROTEIN"/>
    <property type="match status" value="1"/>
</dbReference>
<feature type="short sequence motif" description="DGA/G" evidence="5">
    <location>
        <begin position="609"/>
        <end position="611"/>
    </location>
</feature>
<dbReference type="EMBL" id="CM010715">
    <property type="protein sequence ID" value="RZC48365.1"/>
    <property type="molecule type" value="Genomic_DNA"/>
</dbReference>
<dbReference type="EC" id="3.1.1.-" evidence="6"/>
<organism evidence="8 9">
    <name type="scientific">Papaver somniferum</name>
    <name type="common">Opium poppy</name>
    <dbReference type="NCBI Taxonomy" id="3469"/>
    <lineage>
        <taxon>Eukaryota</taxon>
        <taxon>Viridiplantae</taxon>
        <taxon>Streptophyta</taxon>
        <taxon>Embryophyta</taxon>
        <taxon>Tracheophyta</taxon>
        <taxon>Spermatophyta</taxon>
        <taxon>Magnoliopsida</taxon>
        <taxon>Ranunculales</taxon>
        <taxon>Papaveraceae</taxon>
        <taxon>Papaveroideae</taxon>
        <taxon>Papaver</taxon>
    </lineage>
</organism>
<dbReference type="InterPro" id="IPR016035">
    <property type="entry name" value="Acyl_Trfase/lysoPLipase"/>
</dbReference>
<accession>A0A4Y7ILM7</accession>
<comment type="similarity">
    <text evidence="1 6">Belongs to the patatin family.</text>
</comment>
<feature type="short sequence motif" description="GXSXG" evidence="5">
    <location>
        <begin position="454"/>
        <end position="458"/>
    </location>
</feature>
<keyword evidence="3 5" id="KW-0442">Lipid degradation</keyword>
<keyword evidence="9" id="KW-1185">Reference proteome</keyword>
<feature type="active site" description="Nucleophile" evidence="5">
    <location>
        <position position="456"/>
    </location>
</feature>
<feature type="domain" description="PNPLA" evidence="7">
    <location>
        <begin position="420"/>
        <end position="622"/>
    </location>
</feature>
<dbReference type="SUPFAM" id="SSF52151">
    <property type="entry name" value="FabD/lysophospholipase-like"/>
    <property type="match status" value="2"/>
</dbReference>
<evidence type="ECO:0000259" key="7">
    <source>
        <dbReference type="PROSITE" id="PS51635"/>
    </source>
</evidence>
<feature type="active site" description="Proton acceptor" evidence="5">
    <location>
        <position position="609"/>
    </location>
</feature>
<dbReference type="OMA" id="LDSQDNY"/>
<keyword evidence="2 5" id="KW-0378">Hydrolase</keyword>
<comment type="caution">
    <text evidence="5">Lacks conserved residue(s) required for the propagation of feature annotation.</text>
</comment>
<evidence type="ECO:0000256" key="6">
    <source>
        <dbReference type="RuleBase" id="RU361262"/>
    </source>
</evidence>
<dbReference type="PANTHER" id="PTHR32241">
    <property type="entry name" value="PATATIN-LIKE PROTEIN 6"/>
    <property type="match status" value="1"/>
</dbReference>
<feature type="short sequence motif" description="DGA/G" evidence="5">
    <location>
        <begin position="252"/>
        <end position="254"/>
    </location>
</feature>
<dbReference type="PROSITE" id="PS51635">
    <property type="entry name" value="PNPLA"/>
    <property type="match status" value="2"/>
</dbReference>
<comment type="domain">
    <text evidence="6">The nitrogen atoms of the two glycine residues in the GGXR motif define the oxyanion hole, and stabilize the oxyanion that forms during the nucleophilic attack by the catalytic serine during substrate cleavage.</text>
</comment>
<name>A0A4Y7ILM7_PAPSO</name>
<sequence>MAEVYSPMMSDSSSNHFDIDKLTNDIFSILENKFLFDSKQTNSKLPVEDLVETLKANKHDVGKVRVLSIDGVGSTDGILAAKSLCHLESKLMSITKNSDARVADYFDVASGSGIGGILIALLFTRGKDGRPLLNANEALQFLVKNRKRLNNSGNSTSGMFGKMFRSSAKMEKIFRQIFGECTLKDTLKPVLIPCFDLKTRATFLFSRADGLENDGYDFKMREICVATSSDLTVNGGFEMKSVDKKTKIMAIDGGLAMNNPAAAAITHVLNNKQEFPYCDSVEDLLVVSLGNGESDARDQNLTLSSTGFLKIAGEGASDTVDQAVSMAFGEYRTENYVRIQGNNGMTNPQRTPIRKNPNTVSMDGRKLLEVSEAILKQKNVESVLFRGKKLVEITNLEKLDEFAGLLVKEHERRKSSIFATVMFKHASPRSSSATRQDSEYDDGRLADYFDVIAGTSTGGLIATMLAAPDHKKPRNKDGRFRPLYAAHQILGFYKEHCPKIFEKSMLGNLPGIGSIKEYMRWPKYDGKYLHKLCKDILGDLRMHETITKLVIPTFDIKLLQPTIFSTEEGKRNEFKNAYLHEVCIGTSAAPTYFPSVHFETGDWEFNLIDGGVTANNPTLVAMNEMIRDSLEEHQNTRQVKATTDCTRYLVLSLGTGTSPSANKYDAEKVSKWGMLQWITPILEVYSEASTDMVDIETAIHFRAVQSQENYLRIQARSFIEDTAPPMDVATKQSMKELECVGNLLIHEDVSRVNIDTGVYESVEGGGTNKQALERFAKLLVNERKARVRDACTAREQNLECATKLLLDKPDVRQGKVVNRKFTQTSVQ</sequence>
<feature type="domain" description="PNPLA" evidence="7">
    <location>
        <begin position="68"/>
        <end position="265"/>
    </location>
</feature>
<evidence type="ECO:0000256" key="3">
    <source>
        <dbReference type="ARBA" id="ARBA00022963"/>
    </source>
</evidence>
<comment type="function">
    <text evidence="6">Lipolytic acyl hydrolase (LAH).</text>
</comment>
<dbReference type="GO" id="GO:0016042">
    <property type="term" value="P:lipid catabolic process"/>
    <property type="evidence" value="ECO:0007669"/>
    <property type="project" value="UniProtKB-UniRule"/>
</dbReference>
<dbReference type="Gramene" id="RZC48365">
    <property type="protein sequence ID" value="RZC48365"/>
    <property type="gene ID" value="C5167_041340"/>
</dbReference>
<dbReference type="Gene3D" id="3.40.1090.10">
    <property type="entry name" value="Cytosolic phospholipase A2 catalytic domain"/>
    <property type="match status" value="2"/>
</dbReference>
<keyword evidence="4 5" id="KW-0443">Lipid metabolism</keyword>
<evidence type="ECO:0000256" key="1">
    <source>
        <dbReference type="ARBA" id="ARBA00010240"/>
    </source>
</evidence>
<dbReference type="Proteomes" id="UP000316621">
    <property type="component" value="Chromosome 1"/>
</dbReference>
<evidence type="ECO:0000256" key="2">
    <source>
        <dbReference type="ARBA" id="ARBA00022801"/>
    </source>
</evidence>